<dbReference type="RefSeq" id="WP_167595386.1">
    <property type="nucleotide sequence ID" value="NZ_JAVIXS010000020.1"/>
</dbReference>
<accession>A0ABU1EAJ1</accession>
<proteinExistence type="predicted"/>
<evidence type="ECO:0008006" key="3">
    <source>
        <dbReference type="Google" id="ProtNLM"/>
    </source>
</evidence>
<organism evidence="1 2">
    <name type="scientific">Chryseobacterium metallicongregator</name>
    <dbReference type="NCBI Taxonomy" id="3073042"/>
    <lineage>
        <taxon>Bacteria</taxon>
        <taxon>Pseudomonadati</taxon>
        <taxon>Bacteroidota</taxon>
        <taxon>Flavobacteriia</taxon>
        <taxon>Flavobacteriales</taxon>
        <taxon>Weeksellaceae</taxon>
        <taxon>Chryseobacterium group</taxon>
        <taxon>Chryseobacterium</taxon>
    </lineage>
</organism>
<protein>
    <recommendedName>
        <fullName evidence="3">Bacteriocin</fullName>
    </recommendedName>
</protein>
<reference evidence="1 2" key="1">
    <citation type="submission" date="2023-08" db="EMBL/GenBank/DDBJ databases">
        <authorList>
            <person name="Maltman C."/>
        </authorList>
    </citation>
    <scope>NUCLEOTIDE SEQUENCE [LARGE SCALE GENOMIC DNA]</scope>
    <source>
        <strain evidence="1 2">ES2</strain>
    </source>
</reference>
<evidence type="ECO:0000313" key="1">
    <source>
        <dbReference type="EMBL" id="MDR4954756.1"/>
    </source>
</evidence>
<sequence length="56" mass="6074">MKNLRNNKLSREQLKGIAGNGIIIPIKNCSNQCCPTDGRPTCPGLICPAVVCPEYM</sequence>
<dbReference type="Proteomes" id="UP001260959">
    <property type="component" value="Unassembled WGS sequence"/>
</dbReference>
<name>A0ABU1EAJ1_9FLAO</name>
<comment type="caution">
    <text evidence="1">The sequence shown here is derived from an EMBL/GenBank/DDBJ whole genome shotgun (WGS) entry which is preliminary data.</text>
</comment>
<keyword evidence="2" id="KW-1185">Reference proteome</keyword>
<evidence type="ECO:0000313" key="2">
    <source>
        <dbReference type="Proteomes" id="UP001260959"/>
    </source>
</evidence>
<dbReference type="EMBL" id="JAVIXS010000020">
    <property type="protein sequence ID" value="MDR4954756.1"/>
    <property type="molecule type" value="Genomic_DNA"/>
</dbReference>
<gene>
    <name evidence="1" type="ORF">REB14_21455</name>
</gene>